<dbReference type="Pfam" id="PF00448">
    <property type="entry name" value="SRP54"/>
    <property type="match status" value="1"/>
</dbReference>
<evidence type="ECO:0000259" key="8">
    <source>
        <dbReference type="PROSITE" id="PS00300"/>
    </source>
</evidence>
<dbReference type="SMART" id="SM00382">
    <property type="entry name" value="AAA"/>
    <property type="match status" value="1"/>
</dbReference>
<dbReference type="CDD" id="cd17874">
    <property type="entry name" value="FtsY"/>
    <property type="match status" value="1"/>
</dbReference>
<evidence type="ECO:0000256" key="4">
    <source>
        <dbReference type="ARBA" id="ARBA00023134"/>
    </source>
</evidence>
<accession>A0ABD3MM49</accession>
<dbReference type="GO" id="GO:0016020">
    <property type="term" value="C:membrane"/>
    <property type="evidence" value="ECO:0007669"/>
    <property type="project" value="UniProtKB-SubCell"/>
</dbReference>
<keyword evidence="6" id="KW-0675">Receptor</keyword>
<evidence type="ECO:0000256" key="7">
    <source>
        <dbReference type="SAM" id="MobiDB-lite"/>
    </source>
</evidence>
<dbReference type="GO" id="GO:0005525">
    <property type="term" value="F:GTP binding"/>
    <property type="evidence" value="ECO:0007669"/>
    <property type="project" value="UniProtKB-KW"/>
</dbReference>
<keyword evidence="10" id="KW-1185">Reference proteome</keyword>
<dbReference type="InterPro" id="IPR042101">
    <property type="entry name" value="SRP54_N_sf"/>
</dbReference>
<evidence type="ECO:0000256" key="6">
    <source>
        <dbReference type="ARBA" id="ARBA00023170"/>
    </source>
</evidence>
<keyword evidence="5" id="KW-0472">Membrane</keyword>
<dbReference type="PROSITE" id="PS00300">
    <property type="entry name" value="SRP54"/>
    <property type="match status" value="1"/>
</dbReference>
<dbReference type="PANTHER" id="PTHR43134">
    <property type="entry name" value="SIGNAL RECOGNITION PARTICLE RECEPTOR SUBUNIT ALPHA"/>
    <property type="match status" value="1"/>
</dbReference>
<dbReference type="Gene3D" id="1.20.120.140">
    <property type="entry name" value="Signal recognition particle SRP54, nucleotide-binding domain"/>
    <property type="match status" value="1"/>
</dbReference>
<evidence type="ECO:0000256" key="1">
    <source>
        <dbReference type="ARBA" id="ARBA00004170"/>
    </source>
</evidence>
<gene>
    <name evidence="9" type="ORF">ACHAW5_001844</name>
</gene>
<comment type="similarity">
    <text evidence="2">Belongs to the GTP-binding SRP family.</text>
</comment>
<dbReference type="InterPro" id="IPR036225">
    <property type="entry name" value="SRP/SRP_N"/>
</dbReference>
<dbReference type="Gene3D" id="3.40.50.300">
    <property type="entry name" value="P-loop containing nucleotide triphosphate hydrolases"/>
    <property type="match status" value="1"/>
</dbReference>
<dbReference type="InterPro" id="IPR027417">
    <property type="entry name" value="P-loop_NTPase"/>
</dbReference>
<dbReference type="Proteomes" id="UP001530315">
    <property type="component" value="Unassembled WGS sequence"/>
</dbReference>
<feature type="region of interest" description="Disordered" evidence="7">
    <location>
        <begin position="561"/>
        <end position="580"/>
    </location>
</feature>
<dbReference type="EMBL" id="JALLAZ020001760">
    <property type="protein sequence ID" value="KAL3764994.1"/>
    <property type="molecule type" value="Genomic_DNA"/>
</dbReference>
<evidence type="ECO:0000256" key="2">
    <source>
        <dbReference type="ARBA" id="ARBA00008531"/>
    </source>
</evidence>
<dbReference type="SMART" id="SM00962">
    <property type="entry name" value="SRP54"/>
    <property type="match status" value="1"/>
</dbReference>
<name>A0ABD3MM49_9STRA</name>
<feature type="compositionally biased region" description="Basic residues" evidence="7">
    <location>
        <begin position="568"/>
        <end position="580"/>
    </location>
</feature>
<comment type="subcellular location">
    <subcellularLocation>
        <location evidence="1">Membrane</location>
        <topology evidence="1">Peripheral membrane protein</topology>
    </subcellularLocation>
</comment>
<sequence length="580" mass="60360">MSDMDRTTRAVGAPVRRHRPHLTTILAAAFASSSASDAPPIASAFRPPSLPTPVVVVGDVVRRRRATFAPSPGGGGGGGGGATSSSSISSKCRTHRGATSSLGMVFDFFKKASSEASEQMSAFATGLAKSRNQFLYGLEDSLASVYDGRGGGGGNLLDRLEDTLLQADLGLATTEDVLSEARFLREESTEIFGRDDVRALLRGKLLEALGASTGGGTSSEYRRVRAKAGGAGGAAAVDANYDDDGGRSSFALRFAGDDDARPISSKGPLTVHFVMGANGMGKTTTIGKLAYRLRAEAGRKVLLAACDTFRAGAVAQLEQWAIRAGVDCHSPSEGANGPSAVLYGALDRAIDGGYDVLLVDTSGRLSNNDALTAELVKMKRVIQKRMSTKFDESIKPVPNTDVPHETLLVIDAAQGRIALDSAKQWDKELGLTGLILTKLDGSAKGGSVVAVSRELGLPVKLVGVGEGMEDLRDFDPESFVDGLLGIGIAVGGSSRSEGTALASRLTQMRKERNERAKVTEKYEKTSPPTPGADSGMAVPGNSDSIGAESSIVNDVELVVTGGGGVARGKSKNKKKKKGKR</sequence>
<dbReference type="SUPFAM" id="SSF47364">
    <property type="entry name" value="Domain of the SRP/SRP receptor G-proteins"/>
    <property type="match status" value="1"/>
</dbReference>
<evidence type="ECO:0000313" key="10">
    <source>
        <dbReference type="Proteomes" id="UP001530315"/>
    </source>
</evidence>
<reference evidence="9 10" key="1">
    <citation type="submission" date="2024-10" db="EMBL/GenBank/DDBJ databases">
        <title>Updated reference genomes for cyclostephanoid diatoms.</title>
        <authorList>
            <person name="Roberts W.R."/>
            <person name="Alverson A.J."/>
        </authorList>
    </citation>
    <scope>NUCLEOTIDE SEQUENCE [LARGE SCALE GENOMIC DNA]</scope>
    <source>
        <strain evidence="9 10">AJA276-08</strain>
    </source>
</reference>
<protein>
    <recommendedName>
        <fullName evidence="8">SRP54-type proteins GTP-binding domain-containing protein</fullName>
    </recommendedName>
</protein>
<comment type="caution">
    <text evidence="9">The sequence shown here is derived from an EMBL/GenBank/DDBJ whole genome shotgun (WGS) entry which is preliminary data.</text>
</comment>
<proteinExistence type="inferred from homology"/>
<evidence type="ECO:0000256" key="3">
    <source>
        <dbReference type="ARBA" id="ARBA00022741"/>
    </source>
</evidence>
<keyword evidence="3" id="KW-0547">Nucleotide-binding</keyword>
<keyword evidence="4" id="KW-0342">GTP-binding</keyword>
<feature type="domain" description="SRP54-type proteins GTP-binding" evidence="8">
    <location>
        <begin position="458"/>
        <end position="471"/>
    </location>
</feature>
<feature type="region of interest" description="Disordered" evidence="7">
    <location>
        <begin position="507"/>
        <end position="549"/>
    </location>
</feature>
<dbReference type="PANTHER" id="PTHR43134:SF7">
    <property type="entry name" value="CELL DIVISION PROTEIN FTSY HOMOLOG, CHLOROPLASTIC"/>
    <property type="match status" value="1"/>
</dbReference>
<dbReference type="AlphaFoldDB" id="A0ABD3MM49"/>
<evidence type="ECO:0000313" key="9">
    <source>
        <dbReference type="EMBL" id="KAL3764994.1"/>
    </source>
</evidence>
<organism evidence="9 10">
    <name type="scientific">Stephanodiscus triporus</name>
    <dbReference type="NCBI Taxonomy" id="2934178"/>
    <lineage>
        <taxon>Eukaryota</taxon>
        <taxon>Sar</taxon>
        <taxon>Stramenopiles</taxon>
        <taxon>Ochrophyta</taxon>
        <taxon>Bacillariophyta</taxon>
        <taxon>Coscinodiscophyceae</taxon>
        <taxon>Thalassiosirophycidae</taxon>
        <taxon>Stephanodiscales</taxon>
        <taxon>Stephanodiscaceae</taxon>
        <taxon>Stephanodiscus</taxon>
    </lineage>
</organism>
<feature type="compositionally biased region" description="Basic and acidic residues" evidence="7">
    <location>
        <begin position="508"/>
        <end position="524"/>
    </location>
</feature>
<evidence type="ECO:0000256" key="5">
    <source>
        <dbReference type="ARBA" id="ARBA00023136"/>
    </source>
</evidence>
<feature type="region of interest" description="Disordered" evidence="7">
    <location>
        <begin position="66"/>
        <end position="93"/>
    </location>
</feature>
<dbReference type="SUPFAM" id="SSF52540">
    <property type="entry name" value="P-loop containing nucleoside triphosphate hydrolases"/>
    <property type="match status" value="1"/>
</dbReference>
<feature type="compositionally biased region" description="Gly residues" evidence="7">
    <location>
        <begin position="72"/>
        <end position="82"/>
    </location>
</feature>
<dbReference type="InterPro" id="IPR003593">
    <property type="entry name" value="AAA+_ATPase"/>
</dbReference>
<dbReference type="InterPro" id="IPR000897">
    <property type="entry name" value="SRP54_GTPase_dom"/>
</dbReference>